<gene>
    <name evidence="1" type="ORF">LCGC14_2124010</name>
</gene>
<name>A0A0F9E3G8_9ZZZZ</name>
<protein>
    <recommendedName>
        <fullName evidence="2">Resolvase/invertase-type recombinase catalytic domain-containing protein</fullName>
    </recommendedName>
</protein>
<organism evidence="1">
    <name type="scientific">marine sediment metagenome</name>
    <dbReference type="NCBI Taxonomy" id="412755"/>
    <lineage>
        <taxon>unclassified sequences</taxon>
        <taxon>metagenomes</taxon>
        <taxon>ecological metagenomes</taxon>
    </lineage>
</organism>
<proteinExistence type="predicted"/>
<reference evidence="1" key="1">
    <citation type="journal article" date="2015" name="Nature">
        <title>Complex archaea that bridge the gap between prokaryotes and eukaryotes.</title>
        <authorList>
            <person name="Spang A."/>
            <person name="Saw J.H."/>
            <person name="Jorgensen S.L."/>
            <person name="Zaremba-Niedzwiedzka K."/>
            <person name="Martijn J."/>
            <person name="Lind A.E."/>
            <person name="van Eijk R."/>
            <person name="Schleper C."/>
            <person name="Guy L."/>
            <person name="Ettema T.J."/>
        </authorList>
    </citation>
    <scope>NUCLEOTIDE SEQUENCE</scope>
</reference>
<evidence type="ECO:0008006" key="2">
    <source>
        <dbReference type="Google" id="ProtNLM"/>
    </source>
</evidence>
<dbReference type="AlphaFoldDB" id="A0A0F9E3G8"/>
<feature type="non-terminal residue" evidence="1">
    <location>
        <position position="60"/>
    </location>
</feature>
<sequence length="60" mass="7144">MRAIGYFRERNDKKPLAEQSRAFLEFCRRNGYEAAAVFLDSSRMPDDVHGFRQMVEFLRN</sequence>
<comment type="caution">
    <text evidence="1">The sequence shown here is derived from an EMBL/GenBank/DDBJ whole genome shotgun (WGS) entry which is preliminary data.</text>
</comment>
<evidence type="ECO:0000313" key="1">
    <source>
        <dbReference type="EMBL" id="KKL68539.1"/>
    </source>
</evidence>
<accession>A0A0F9E3G8</accession>
<dbReference type="EMBL" id="LAZR01026498">
    <property type="protein sequence ID" value="KKL68539.1"/>
    <property type="molecule type" value="Genomic_DNA"/>
</dbReference>